<dbReference type="Gene3D" id="2.170.140.10">
    <property type="entry name" value="Chitin binding domain"/>
    <property type="match status" value="26"/>
</dbReference>
<feature type="domain" description="Chitin-binding type-2" evidence="7">
    <location>
        <begin position="1417"/>
        <end position="1472"/>
    </location>
</feature>
<dbReference type="STRING" id="407821.A0A087TZ26"/>
<dbReference type="Pfam" id="PF01607">
    <property type="entry name" value="CBM_14"/>
    <property type="match status" value="26"/>
</dbReference>
<feature type="domain" description="Chitin-binding type-2" evidence="7">
    <location>
        <begin position="1702"/>
        <end position="1756"/>
    </location>
</feature>
<evidence type="ECO:0000256" key="3">
    <source>
        <dbReference type="ARBA" id="ARBA00022737"/>
    </source>
</evidence>
<accession>A0A087TZ26</accession>
<gene>
    <name evidence="8" type="ORF">X975_18874</name>
</gene>
<dbReference type="EMBL" id="KK117393">
    <property type="protein sequence ID" value="KFM70365.1"/>
    <property type="molecule type" value="Genomic_DNA"/>
</dbReference>
<keyword evidence="4" id="KW-1015">Disulfide bond</keyword>
<dbReference type="OrthoDB" id="6419672at2759"/>
<feature type="domain" description="Chitin-binding type-2" evidence="7">
    <location>
        <begin position="1032"/>
        <end position="1087"/>
    </location>
</feature>
<feature type="domain" description="Chitin-binding type-2" evidence="7">
    <location>
        <begin position="423"/>
        <end position="464"/>
    </location>
</feature>
<feature type="non-terminal residue" evidence="8">
    <location>
        <position position="1902"/>
    </location>
</feature>
<dbReference type="InterPro" id="IPR051940">
    <property type="entry name" value="Chitin_bind-dev_reg"/>
</dbReference>
<feature type="domain" description="Chitin-binding type-2" evidence="7">
    <location>
        <begin position="1192"/>
        <end position="1247"/>
    </location>
</feature>
<keyword evidence="1" id="KW-0147">Chitin-binding</keyword>
<feature type="domain" description="Chitin-binding type-2" evidence="7">
    <location>
        <begin position="676"/>
        <end position="722"/>
    </location>
</feature>
<dbReference type="InterPro" id="IPR002557">
    <property type="entry name" value="Chitin-bd_dom"/>
</dbReference>
<proteinExistence type="predicted"/>
<feature type="domain" description="Chitin-binding type-2" evidence="7">
    <location>
        <begin position="872"/>
        <end position="927"/>
    </location>
</feature>
<feature type="domain" description="Chitin-binding type-2" evidence="7">
    <location>
        <begin position="169"/>
        <end position="214"/>
    </location>
</feature>
<evidence type="ECO:0000256" key="5">
    <source>
        <dbReference type="ARBA" id="ARBA00023180"/>
    </source>
</evidence>
<reference evidence="8 9" key="1">
    <citation type="submission" date="2013-11" db="EMBL/GenBank/DDBJ databases">
        <title>Genome sequencing of Stegodyphus mimosarum.</title>
        <authorList>
            <person name="Bechsgaard J."/>
        </authorList>
    </citation>
    <scope>NUCLEOTIDE SEQUENCE [LARGE SCALE GENOMIC DNA]</scope>
</reference>
<feature type="domain" description="Chitin-binding type-2" evidence="7">
    <location>
        <begin position="1652"/>
        <end position="1698"/>
    </location>
</feature>
<dbReference type="PANTHER" id="PTHR23301:SF0">
    <property type="entry name" value="CHITIN-BINDING TYPE-2 DOMAIN-CONTAINING PROTEIN-RELATED"/>
    <property type="match status" value="1"/>
</dbReference>
<keyword evidence="3" id="KW-0677">Repeat</keyword>
<evidence type="ECO:0000256" key="6">
    <source>
        <dbReference type="SAM" id="MobiDB-lite"/>
    </source>
</evidence>
<name>A0A087TZ26_STEMI</name>
<keyword evidence="9" id="KW-1185">Reference proteome</keyword>
<feature type="domain" description="Chitin-binding type-2" evidence="7">
    <location>
        <begin position="596"/>
        <end position="650"/>
    </location>
</feature>
<dbReference type="SMART" id="SM00494">
    <property type="entry name" value="ChtBD2"/>
    <property type="match status" value="26"/>
</dbReference>
<dbReference type="OMA" id="CYRYFQC"/>
<organism evidence="8 9">
    <name type="scientific">Stegodyphus mimosarum</name>
    <name type="common">African social velvet spider</name>
    <dbReference type="NCBI Taxonomy" id="407821"/>
    <lineage>
        <taxon>Eukaryota</taxon>
        <taxon>Metazoa</taxon>
        <taxon>Ecdysozoa</taxon>
        <taxon>Arthropoda</taxon>
        <taxon>Chelicerata</taxon>
        <taxon>Arachnida</taxon>
        <taxon>Araneae</taxon>
        <taxon>Araneomorphae</taxon>
        <taxon>Entelegynae</taxon>
        <taxon>Eresoidea</taxon>
        <taxon>Eresidae</taxon>
        <taxon>Stegodyphus</taxon>
    </lineage>
</organism>
<evidence type="ECO:0000313" key="8">
    <source>
        <dbReference type="EMBL" id="KFM70365.1"/>
    </source>
</evidence>
<feature type="domain" description="Chitin-binding type-2" evidence="7">
    <location>
        <begin position="1112"/>
        <end position="1167"/>
    </location>
</feature>
<dbReference type="PANTHER" id="PTHR23301">
    <property type="entry name" value="CHITIN BINDING PERITROPHIN-A"/>
    <property type="match status" value="1"/>
</dbReference>
<feature type="region of interest" description="Disordered" evidence="6">
    <location>
        <begin position="1818"/>
        <end position="1839"/>
    </location>
</feature>
<evidence type="ECO:0000259" key="7">
    <source>
        <dbReference type="PROSITE" id="PS50940"/>
    </source>
</evidence>
<dbReference type="InterPro" id="IPR036508">
    <property type="entry name" value="Chitin-bd_dom_sf"/>
</dbReference>
<feature type="domain" description="Chitin-binding type-2" evidence="7">
    <location>
        <begin position="1863"/>
        <end position="1902"/>
    </location>
</feature>
<feature type="compositionally biased region" description="Polar residues" evidence="6">
    <location>
        <begin position="1819"/>
        <end position="1833"/>
    </location>
</feature>
<dbReference type="Proteomes" id="UP000054359">
    <property type="component" value="Unassembled WGS sequence"/>
</dbReference>
<evidence type="ECO:0000256" key="1">
    <source>
        <dbReference type="ARBA" id="ARBA00022669"/>
    </source>
</evidence>
<protein>
    <submittedName>
        <fullName evidence="8">Chondroitin proteoglycan 2</fullName>
    </submittedName>
</protein>
<feature type="domain" description="Chitin-binding type-2" evidence="7">
    <location>
        <begin position="341"/>
        <end position="396"/>
    </location>
</feature>
<feature type="domain" description="Chitin-binding type-2" evidence="7">
    <location>
        <begin position="724"/>
        <end position="779"/>
    </location>
</feature>
<feature type="domain" description="Chitin-binding type-2" evidence="7">
    <location>
        <begin position="281"/>
        <end position="337"/>
    </location>
</feature>
<feature type="domain" description="Chitin-binding type-2" evidence="7">
    <location>
        <begin position="470"/>
        <end position="525"/>
    </location>
</feature>
<feature type="domain" description="Chitin-binding type-2" evidence="7">
    <location>
        <begin position="797"/>
        <end position="852"/>
    </location>
</feature>
<feature type="domain" description="Chitin-binding type-2" evidence="7">
    <location>
        <begin position="1760"/>
        <end position="1815"/>
    </location>
</feature>
<feature type="domain" description="Chitin-binding type-2" evidence="7">
    <location>
        <begin position="1496"/>
        <end position="1550"/>
    </location>
</feature>
<dbReference type="GO" id="GO:0005576">
    <property type="term" value="C:extracellular region"/>
    <property type="evidence" value="ECO:0007669"/>
    <property type="project" value="InterPro"/>
</dbReference>
<feature type="domain" description="Chitin-binding type-2" evidence="7">
    <location>
        <begin position="537"/>
        <end position="593"/>
    </location>
</feature>
<keyword evidence="5" id="KW-0325">Glycoprotein</keyword>
<evidence type="ECO:0000256" key="4">
    <source>
        <dbReference type="ARBA" id="ARBA00023157"/>
    </source>
</evidence>
<evidence type="ECO:0000313" key="9">
    <source>
        <dbReference type="Proteomes" id="UP000054359"/>
    </source>
</evidence>
<feature type="domain" description="Chitin-binding type-2" evidence="7">
    <location>
        <begin position="215"/>
        <end position="268"/>
    </location>
</feature>
<dbReference type="PROSITE" id="PS50940">
    <property type="entry name" value="CHIT_BIND_II"/>
    <property type="match status" value="26"/>
</dbReference>
<evidence type="ECO:0000256" key="2">
    <source>
        <dbReference type="ARBA" id="ARBA00022729"/>
    </source>
</evidence>
<dbReference type="SUPFAM" id="SSF57625">
    <property type="entry name" value="Invertebrate chitin-binding proteins"/>
    <property type="match status" value="26"/>
</dbReference>
<feature type="domain" description="Chitin-binding type-2" evidence="7">
    <location>
        <begin position="1269"/>
        <end position="1324"/>
    </location>
</feature>
<feature type="domain" description="Chitin-binding type-2" evidence="7">
    <location>
        <begin position="83"/>
        <end position="138"/>
    </location>
</feature>
<feature type="domain" description="Chitin-binding type-2" evidence="7">
    <location>
        <begin position="952"/>
        <end position="1007"/>
    </location>
</feature>
<sequence>MSTVSQANLTTKIFITTLEDTTTTKNVTEATKPSNVTNIPVTLTTTDAFSTEKVFTNSSFTTKSVAITTEETVSASTVPPSIEFSCPSRFGLFPDPRSCFRFYHCSHWVPHHKWCPSGLHFNPTLRVCDWPYRAGCGKIQPSTIVDIQTTPGIPGEKNITHCDCDCCEIPVPGKCNAYILCIDKTAFKLTCDKDLYFNPMTGTCDLQENVHCETDVKCLKPFGRFSYPNSCSHFIECQNGVKTVKSCPEGLKFDNVTQMCSWTGSCGGNTYPPAIPERTNPSICDGCTFCFKQDLQDCTRYIMCTNGEAFKGQCSEGLFFNSNSQMCDHDVNVKCPEPVSFPECPAENGYFPYPGECGLYLHCIKGNRYVKQCTGILHFDPKEKKCDWPWSAGCRDESQISTPEPVSNTTTCDCNCCLQPVGNDCRGFILCIEHVGFKGSCSSGLLFNPKTENCDFPENVQCEVNPDPSGYQCSEYEGLFPHMDDCKKFIHCAHGFPYIKDCPANLHFNPSLKVCDWPYSAGCEGFPTVEPPPDDHKLPCDTCSSCFIPNENDCAAYLYCKNGTAYKMRCSDNLLFNPQTEACDLANNVDCAIPPSRYCPKKNGIFPSPDCFKFILCSFFFPYLKNCPDGLQFNSHSLVCDWPKNVNCDEPPIKPTEPDDENPIILNRTCDCECCFYRDETDCSKYLLCLDGFLHEGKCSDGLLFNFLSQNCDLADRVDCGDLTPICSSPNGYFANPKDCSSYYRCSGGIPHLELCPKGKHFSAKTKQCLDPCDAKCDTSLDCPFSTPSIETTTEINPHCKVAYGLFPMPGSCTSFYSCLNYTSYTSQCPEGLHFNAEELLCQEPCIAKCDLTIDCKSTPMIETSTLSSTTPSICIDEYGMYPVEGDCTSFYQCSNGRPYIVKCPKGLHFSVEYETCEHPCDAHCDRSIDCTSPTIQISTSSISSTSSTTISPNCLQPDGLFPVADDCTSFYQCSNGQSHLVRCPSGLHFSHEYEVCEHPCEAKCDETIDCTSTTESSTSSTQHSTVSTTISPNCLKPDGLFPVEEDCTSFYQCSSGRAHLVRCPSGLHFNPEYHICDHPCEAKCDGTIDCSSPTAESTSSSTTFIISTTISPNCLQPDGLFPVKNDCTSFYQCSNGRAHQVECPKGLHFSPEYEICEHPCEVKCDDTIDCSSPTTEGISFSASSTVPTTISPNCLQPNGLFPVAGDCTSFYQCSNGRDHLTRCPSGLHFSPEYKVCEHPCEAKCDERIDCTSPTTPSSIASTISTTMSPNCLQPNGLFPVPGDCASFYQCANGHSHLVKCPSGLHFCLESQTCEHPCEAKCDTTIDCTSPTASTSTSSTTVSPNCPHANGFFPVKGNCESFYQCSNGQSYLLRCPNGLHFSFKHQLCEHPCLAECDKSIDCTSSTTEESIYSTTVSPDCPQPNGLYPVEEDCTLYYQCSNGKSHLMRCPAGLHFSLEYQTCEHPCYAGCNKTIDCSSPTPEEVSSSTTEKISTLSPHCLEPNGLFPANDCFSFYLCSNGKEHRIQCPPGLHFSVAHEDCEEPCVARCDPDIECTTSTKPTTQTYSTPSTTYKPVSPECIEPEGLFPNPEDCGSFFQCSNGRAHLVRCPTGLHFSKNDEICEIPCVAGCNISVSCPTEIPDIEGNCTCESCFLPDPTDCSAYYFCSDRHLTKGYCPYGMLFDKISSQCENEDEVHCEATGDPAMCPEPFGIFPYPGDCKKFLYCENSVAHVRKCDAELEFDPENKVCSTPKGYCDSVTIDPHCKRPTGLFPYAGNCSLFYQCENGVSYLKACNSPLLFNPQEEVCDWPENVECGKDKSTTLPTSSTGSEQTNGPTSTLQPTSTSLPLTCHVVPGVICPCACRVPTYDDCSSFYQCQDDGTACKKYCPDGLYFNKREMVCDLP</sequence>
<dbReference type="GO" id="GO:0008061">
    <property type="term" value="F:chitin binding"/>
    <property type="evidence" value="ECO:0007669"/>
    <property type="project" value="UniProtKB-KW"/>
</dbReference>
<keyword evidence="2" id="KW-0732">Signal</keyword>
<feature type="domain" description="Chitin-binding type-2" evidence="7">
    <location>
        <begin position="1343"/>
        <end position="1398"/>
    </location>
</feature>
<feature type="domain" description="Chitin-binding type-2" evidence="7">
    <location>
        <begin position="1576"/>
        <end position="1631"/>
    </location>
</feature>